<organism evidence="2 3">
    <name type="scientific">Baekduia soli</name>
    <dbReference type="NCBI Taxonomy" id="496014"/>
    <lineage>
        <taxon>Bacteria</taxon>
        <taxon>Bacillati</taxon>
        <taxon>Actinomycetota</taxon>
        <taxon>Thermoleophilia</taxon>
        <taxon>Solirubrobacterales</taxon>
        <taxon>Baekduiaceae</taxon>
        <taxon>Baekduia</taxon>
    </lineage>
</organism>
<dbReference type="PANTHER" id="PTHR36934:SF1">
    <property type="entry name" value="THIOESTERASE DOMAIN-CONTAINING PROTEIN"/>
    <property type="match status" value="1"/>
</dbReference>
<evidence type="ECO:0000313" key="2">
    <source>
        <dbReference type="EMBL" id="QEC48172.1"/>
    </source>
</evidence>
<dbReference type="InterPro" id="IPR029069">
    <property type="entry name" value="HotDog_dom_sf"/>
</dbReference>
<dbReference type="Proteomes" id="UP000321805">
    <property type="component" value="Chromosome"/>
</dbReference>
<dbReference type="EMBL" id="CP042430">
    <property type="protein sequence ID" value="QEC48172.1"/>
    <property type="molecule type" value="Genomic_DNA"/>
</dbReference>
<dbReference type="InterPro" id="IPR054485">
    <property type="entry name" value="FlK-like_dom"/>
</dbReference>
<dbReference type="Gene3D" id="3.10.129.10">
    <property type="entry name" value="Hotdog Thioesterase"/>
    <property type="match status" value="1"/>
</dbReference>
<feature type="domain" description="Fluoroacetyl-CoA-specific thioesterase-like" evidence="1">
    <location>
        <begin position="23"/>
        <end position="113"/>
    </location>
</feature>
<accession>A0A5B8U685</accession>
<dbReference type="SUPFAM" id="SSF54637">
    <property type="entry name" value="Thioesterase/thiol ester dehydrase-isomerase"/>
    <property type="match status" value="1"/>
</dbReference>
<evidence type="ECO:0000313" key="3">
    <source>
        <dbReference type="Proteomes" id="UP000321805"/>
    </source>
</evidence>
<dbReference type="RefSeq" id="WP_146919417.1">
    <property type="nucleotide sequence ID" value="NZ_CP042430.1"/>
</dbReference>
<dbReference type="InterPro" id="IPR025540">
    <property type="entry name" value="FlK"/>
</dbReference>
<proteinExistence type="predicted"/>
<protein>
    <submittedName>
        <fullName evidence="2">Thioesterase</fullName>
    </submittedName>
</protein>
<dbReference type="Pfam" id="PF22636">
    <property type="entry name" value="FlK"/>
    <property type="match status" value="1"/>
</dbReference>
<dbReference type="PANTHER" id="PTHR36934">
    <property type="entry name" value="BLR0278 PROTEIN"/>
    <property type="match status" value="1"/>
</dbReference>
<name>A0A5B8U685_9ACTN</name>
<evidence type="ECO:0000259" key="1">
    <source>
        <dbReference type="Pfam" id="PF22636"/>
    </source>
</evidence>
<reference evidence="2 3" key="1">
    <citation type="journal article" date="2018" name="J. Microbiol.">
        <title>Baekduia soli gen. nov., sp. nov., a novel bacterium isolated from the soil of Baekdu Mountain and proposal of a novel family name, Baekduiaceae fam. nov.</title>
        <authorList>
            <person name="An D.S."/>
            <person name="Siddiqi M.Z."/>
            <person name="Kim K.H."/>
            <person name="Yu H.S."/>
            <person name="Im W.T."/>
        </authorList>
    </citation>
    <scope>NUCLEOTIDE SEQUENCE [LARGE SCALE GENOMIC DNA]</scope>
    <source>
        <strain evidence="2 3">BR7-21</strain>
    </source>
</reference>
<gene>
    <name evidence="2" type="ORF">FSW04_11730</name>
</gene>
<keyword evidence="3" id="KW-1185">Reference proteome</keyword>
<dbReference type="AlphaFoldDB" id="A0A5B8U685"/>
<sequence>MTEVHEHAFVVQGALVTDVVGTLPAPVLSTPGLIAMMERAAQVLATHHIPPGTTTVGFEVCIRHVAGAPAGAHCVARATLREIADGRKLRFDVEVLEGDRTLGVGTHERRVVPGAAPPASLP</sequence>
<dbReference type="KEGG" id="bsol:FSW04_11730"/>
<dbReference type="OrthoDB" id="6902891at2"/>